<keyword evidence="2" id="KW-1185">Reference proteome</keyword>
<dbReference type="EMBL" id="RXIC02000019">
    <property type="protein sequence ID" value="KAB1226967.1"/>
    <property type="molecule type" value="Genomic_DNA"/>
</dbReference>
<evidence type="ECO:0000313" key="2">
    <source>
        <dbReference type="Proteomes" id="UP000516437"/>
    </source>
</evidence>
<proteinExistence type="predicted"/>
<reference evidence="1 2" key="1">
    <citation type="journal article" date="2019" name="Plant Biotechnol. J.">
        <title>The red bayberry genome and genetic basis of sex determination.</title>
        <authorList>
            <person name="Jia H.M."/>
            <person name="Jia H.J."/>
            <person name="Cai Q.L."/>
            <person name="Wang Y."/>
            <person name="Zhao H.B."/>
            <person name="Yang W.F."/>
            <person name="Wang G.Y."/>
            <person name="Li Y.H."/>
            <person name="Zhan D.L."/>
            <person name="Shen Y.T."/>
            <person name="Niu Q.F."/>
            <person name="Chang L."/>
            <person name="Qiu J."/>
            <person name="Zhao L."/>
            <person name="Xie H.B."/>
            <person name="Fu W.Y."/>
            <person name="Jin J."/>
            <person name="Li X.W."/>
            <person name="Jiao Y."/>
            <person name="Zhou C.C."/>
            <person name="Tu T."/>
            <person name="Chai C.Y."/>
            <person name="Gao J.L."/>
            <person name="Fan L.J."/>
            <person name="van de Weg E."/>
            <person name="Wang J.Y."/>
            <person name="Gao Z.S."/>
        </authorList>
    </citation>
    <scope>NUCLEOTIDE SEQUENCE [LARGE SCALE GENOMIC DNA]</scope>
    <source>
        <tissue evidence="1">Leaves</tissue>
    </source>
</reference>
<organism evidence="1 2">
    <name type="scientific">Morella rubra</name>
    <name type="common">Chinese bayberry</name>
    <dbReference type="NCBI Taxonomy" id="262757"/>
    <lineage>
        <taxon>Eukaryota</taxon>
        <taxon>Viridiplantae</taxon>
        <taxon>Streptophyta</taxon>
        <taxon>Embryophyta</taxon>
        <taxon>Tracheophyta</taxon>
        <taxon>Spermatophyta</taxon>
        <taxon>Magnoliopsida</taxon>
        <taxon>eudicotyledons</taxon>
        <taxon>Gunneridae</taxon>
        <taxon>Pentapetalae</taxon>
        <taxon>rosids</taxon>
        <taxon>fabids</taxon>
        <taxon>Fagales</taxon>
        <taxon>Myricaceae</taxon>
        <taxon>Morella</taxon>
    </lineage>
</organism>
<accession>A0A6A1WT34</accession>
<evidence type="ECO:0000313" key="1">
    <source>
        <dbReference type="EMBL" id="KAB1226967.1"/>
    </source>
</evidence>
<sequence length="52" mass="5991">MLNQQDRLWVWVLGGKYLRGSIVLEAGVSATDSWIWKSIVKHQEELRGGLCY</sequence>
<dbReference type="AlphaFoldDB" id="A0A6A1WT34"/>
<gene>
    <name evidence="1" type="ORF">CJ030_MR1G002512</name>
</gene>
<comment type="caution">
    <text evidence="1">The sequence shown here is derived from an EMBL/GenBank/DDBJ whole genome shotgun (WGS) entry which is preliminary data.</text>
</comment>
<name>A0A6A1WT34_9ROSI</name>
<protein>
    <submittedName>
        <fullName evidence="1">Uncharacterized protein</fullName>
    </submittedName>
</protein>
<dbReference type="Proteomes" id="UP000516437">
    <property type="component" value="Chromosome 1"/>
</dbReference>